<dbReference type="InterPro" id="IPR002919">
    <property type="entry name" value="TIL_dom"/>
</dbReference>
<dbReference type="CDD" id="cd19941">
    <property type="entry name" value="TIL"/>
    <property type="match status" value="1"/>
</dbReference>
<dbReference type="InParanoid" id="A0A7E5VMH5"/>
<evidence type="ECO:0000256" key="2">
    <source>
        <dbReference type="ARBA" id="ARBA00023157"/>
    </source>
</evidence>
<gene>
    <name evidence="6" type="primary">LOC113495109</name>
</gene>
<keyword evidence="2" id="KW-1015">Disulfide bond</keyword>
<dbReference type="AlphaFoldDB" id="A0A7E5VMH5"/>
<reference evidence="6" key="1">
    <citation type="submission" date="2025-08" db="UniProtKB">
        <authorList>
            <consortium name="RefSeq"/>
        </authorList>
    </citation>
    <scope>IDENTIFICATION</scope>
</reference>
<keyword evidence="5" id="KW-1185">Reference proteome</keyword>
<dbReference type="RefSeq" id="XP_026729505.1">
    <property type="nucleotide sequence ID" value="XM_026873704.1"/>
</dbReference>
<accession>A0A7E5VMH5</accession>
<dbReference type="SUPFAM" id="SSF57567">
    <property type="entry name" value="Serine protease inhibitors"/>
    <property type="match status" value="2"/>
</dbReference>
<dbReference type="KEGG" id="tnl:113495109"/>
<dbReference type="Pfam" id="PF01826">
    <property type="entry name" value="TIL"/>
    <property type="match status" value="1"/>
</dbReference>
<keyword evidence="3" id="KW-0732">Signal</keyword>
<dbReference type="InterPro" id="IPR036084">
    <property type="entry name" value="Ser_inhib-like_sf"/>
</dbReference>
<protein>
    <submittedName>
        <fullName evidence="6">von Willebrand factor-like</fullName>
    </submittedName>
</protein>
<dbReference type="GO" id="GO:0030414">
    <property type="term" value="F:peptidase inhibitor activity"/>
    <property type="evidence" value="ECO:0007669"/>
    <property type="project" value="UniProtKB-KW"/>
</dbReference>
<dbReference type="Gene3D" id="2.10.25.10">
    <property type="entry name" value="Laminin"/>
    <property type="match status" value="2"/>
</dbReference>
<evidence type="ECO:0000259" key="4">
    <source>
        <dbReference type="Pfam" id="PF01826"/>
    </source>
</evidence>
<dbReference type="OrthoDB" id="6236007at2759"/>
<organism evidence="5 6">
    <name type="scientific">Trichoplusia ni</name>
    <name type="common">Cabbage looper</name>
    <dbReference type="NCBI Taxonomy" id="7111"/>
    <lineage>
        <taxon>Eukaryota</taxon>
        <taxon>Metazoa</taxon>
        <taxon>Ecdysozoa</taxon>
        <taxon>Arthropoda</taxon>
        <taxon>Hexapoda</taxon>
        <taxon>Insecta</taxon>
        <taxon>Pterygota</taxon>
        <taxon>Neoptera</taxon>
        <taxon>Endopterygota</taxon>
        <taxon>Lepidoptera</taxon>
        <taxon>Glossata</taxon>
        <taxon>Ditrysia</taxon>
        <taxon>Noctuoidea</taxon>
        <taxon>Noctuidae</taxon>
        <taxon>Plusiinae</taxon>
        <taxon>Trichoplusia</taxon>
    </lineage>
</organism>
<feature type="chain" id="PRO_5028846729" evidence="3">
    <location>
        <begin position="18"/>
        <end position="171"/>
    </location>
</feature>
<evidence type="ECO:0000313" key="5">
    <source>
        <dbReference type="Proteomes" id="UP000322000"/>
    </source>
</evidence>
<dbReference type="GeneID" id="113495109"/>
<evidence type="ECO:0000256" key="3">
    <source>
        <dbReference type="SAM" id="SignalP"/>
    </source>
</evidence>
<sequence>MKILLLVVLFSCSTAMCRRVNGFDAESANCTSDEEFKYLEPCPGEVNCGSLNAAVACPAVVQHAVPQCVCKEGLHRGYDNRCYTKERCDELLCPGGNQFFECGDVCDNVCTMLDKQNRTNCPESVYTYLCLPQCYCNDGYARDYKQNCIPIENCDSLGDRVMSELLDNITR</sequence>
<feature type="domain" description="TIL" evidence="4">
    <location>
        <begin position="93"/>
        <end position="154"/>
    </location>
</feature>
<keyword evidence="1" id="KW-0646">Protease inhibitor</keyword>
<evidence type="ECO:0000313" key="6">
    <source>
        <dbReference type="RefSeq" id="XP_026729505.1"/>
    </source>
</evidence>
<name>A0A7E5VMH5_TRINI</name>
<dbReference type="FunFam" id="2.10.25.10:FF:000674">
    <property type="entry name" value="Mucin-2"/>
    <property type="match status" value="1"/>
</dbReference>
<feature type="signal peptide" evidence="3">
    <location>
        <begin position="1"/>
        <end position="17"/>
    </location>
</feature>
<evidence type="ECO:0000256" key="1">
    <source>
        <dbReference type="ARBA" id="ARBA00022690"/>
    </source>
</evidence>
<proteinExistence type="predicted"/>
<dbReference type="Proteomes" id="UP000322000">
    <property type="component" value="Chromosome 6"/>
</dbReference>